<keyword evidence="12 18" id="KW-1133">Transmembrane helix</keyword>
<geneLocation type="mitochondrion" evidence="20"/>
<dbReference type="GO" id="GO:0008137">
    <property type="term" value="F:NADH dehydrogenase (ubiquinone) activity"/>
    <property type="evidence" value="ECO:0007669"/>
    <property type="project" value="UniProtKB-EC"/>
</dbReference>
<keyword evidence="10 18" id="KW-1278">Translocase</keyword>
<dbReference type="EMBL" id="KX520650">
    <property type="protein sequence ID" value="APW29069.1"/>
    <property type="molecule type" value="Genomic_DNA"/>
</dbReference>
<name>A0A343AXY5_VAEMS</name>
<evidence type="ECO:0000256" key="10">
    <source>
        <dbReference type="ARBA" id="ARBA00022967"/>
    </source>
</evidence>
<comment type="subcellular location">
    <subcellularLocation>
        <location evidence="2 18">Mitochondrion inner membrane</location>
        <topology evidence="2 18">Multi-pass membrane protein</topology>
    </subcellularLocation>
</comment>
<dbReference type="GO" id="GO:0006120">
    <property type="term" value="P:mitochondrial electron transport, NADH to ubiquinone"/>
    <property type="evidence" value="ECO:0007669"/>
    <property type="project" value="InterPro"/>
</dbReference>
<comment type="catalytic activity">
    <reaction evidence="17 18">
        <text>a ubiquinone + NADH + 5 H(+)(in) = a ubiquinol + NAD(+) + 4 H(+)(out)</text>
        <dbReference type="Rhea" id="RHEA:29091"/>
        <dbReference type="Rhea" id="RHEA-COMP:9565"/>
        <dbReference type="Rhea" id="RHEA-COMP:9566"/>
        <dbReference type="ChEBI" id="CHEBI:15378"/>
        <dbReference type="ChEBI" id="CHEBI:16389"/>
        <dbReference type="ChEBI" id="CHEBI:17976"/>
        <dbReference type="ChEBI" id="CHEBI:57540"/>
        <dbReference type="ChEBI" id="CHEBI:57945"/>
        <dbReference type="EC" id="7.1.1.2"/>
    </reaction>
</comment>
<sequence length="322" mass="36339">MMFPLHYLFMLTLIFGSFVAINSSSWLVAWMGLEMNLLSFLPLMASEKSSGGAESCIKYFLVQSMASLMILISSVFVFSILMFNSVDMIFIGLSIKLGVAPFHYWFPSVMEGLNWICCMVLMTWQKLAPLFLMSFVNLMMLMVIVTALVGAFGGFGQYSFKKILAFSSINHIGWMLGGMMYETKVGMIYFLIYVLMSMLIVLTFMSFSIFSLNQMMSVSYFLSVMTLINLLSLGGMPPFLGFFPKWLIIEKIFWVSFFFASILIFSSLVSLYFYLRVCYPILLLQFLGSEDALGGTFLGGGMMAFFFLSSGGVFFYPLLSSI</sequence>
<feature type="transmembrane region" description="Helical" evidence="18">
    <location>
        <begin position="218"/>
        <end position="240"/>
    </location>
</feature>
<evidence type="ECO:0000313" key="20">
    <source>
        <dbReference type="EMBL" id="APW29069.1"/>
    </source>
</evidence>
<keyword evidence="7 18" id="KW-0679">Respiratory chain</keyword>
<evidence type="ECO:0000256" key="13">
    <source>
        <dbReference type="ARBA" id="ARBA00023027"/>
    </source>
</evidence>
<evidence type="ECO:0000256" key="18">
    <source>
        <dbReference type="RuleBase" id="RU003403"/>
    </source>
</evidence>
<dbReference type="GO" id="GO:0005743">
    <property type="term" value="C:mitochondrial inner membrane"/>
    <property type="evidence" value="ECO:0007669"/>
    <property type="project" value="UniProtKB-SubCell"/>
</dbReference>
<evidence type="ECO:0000256" key="3">
    <source>
        <dbReference type="ARBA" id="ARBA00007012"/>
    </source>
</evidence>
<keyword evidence="11 18" id="KW-0249">Electron transport</keyword>
<keyword evidence="14 18" id="KW-0830">Ubiquinone</keyword>
<dbReference type="AlphaFoldDB" id="A0A343AXY5"/>
<feature type="transmembrane region" description="Helical" evidence="18">
    <location>
        <begin position="127"/>
        <end position="151"/>
    </location>
</feature>
<dbReference type="PRINTS" id="PR01436">
    <property type="entry name" value="NADHDHGNASE2"/>
</dbReference>
<gene>
    <name evidence="20" type="primary">nd2</name>
</gene>
<reference evidence="20" key="1">
    <citation type="submission" date="2016-07" db="EMBL/GenBank/DDBJ databases">
        <title>Vaejovis smithi mitochondrion recovered from metagenomic samples.</title>
        <authorList>
            <person name="Bolanos L.M."/>
            <person name="Garcia T."/>
            <person name="Rosenblueth M."/>
            <person name="Martinez-Romero E."/>
        </authorList>
    </citation>
    <scope>NUCLEOTIDE SEQUENCE</scope>
</reference>
<evidence type="ECO:0000256" key="2">
    <source>
        <dbReference type="ARBA" id="ARBA00004448"/>
    </source>
</evidence>
<keyword evidence="9 18" id="KW-0999">Mitochondrion inner membrane</keyword>
<organism evidence="20">
    <name type="scientific">Vaejovis mexicanus smithi</name>
    <name type="common">Mexican scorpion</name>
    <name type="synonym">Vaejovis smithi</name>
    <dbReference type="NCBI Taxonomy" id="1562928"/>
    <lineage>
        <taxon>Eukaryota</taxon>
        <taxon>Metazoa</taxon>
        <taxon>Ecdysozoa</taxon>
        <taxon>Arthropoda</taxon>
        <taxon>Chelicerata</taxon>
        <taxon>Arachnida</taxon>
        <taxon>Scorpiones</taxon>
        <taxon>Iurida</taxon>
        <taxon>Chactoidea</taxon>
        <taxon>Vaejovidae</taxon>
        <taxon>Vaejovis</taxon>
    </lineage>
</organism>
<dbReference type="EC" id="7.1.1.2" evidence="4 18"/>
<dbReference type="InterPro" id="IPR050175">
    <property type="entry name" value="Complex_I_Subunit_2"/>
</dbReference>
<dbReference type="InterPro" id="IPR001750">
    <property type="entry name" value="ND/Mrp_TM"/>
</dbReference>
<evidence type="ECO:0000256" key="17">
    <source>
        <dbReference type="ARBA" id="ARBA00049551"/>
    </source>
</evidence>
<evidence type="ECO:0000259" key="19">
    <source>
        <dbReference type="Pfam" id="PF00361"/>
    </source>
</evidence>
<evidence type="ECO:0000256" key="7">
    <source>
        <dbReference type="ARBA" id="ARBA00022660"/>
    </source>
</evidence>
<keyword evidence="15 18" id="KW-0496">Mitochondrion</keyword>
<feature type="transmembrane region" description="Helical" evidence="18">
    <location>
        <begin position="57"/>
        <end position="82"/>
    </location>
</feature>
<comment type="similarity">
    <text evidence="3 18">Belongs to the complex I subunit 2 family.</text>
</comment>
<evidence type="ECO:0000256" key="8">
    <source>
        <dbReference type="ARBA" id="ARBA00022692"/>
    </source>
</evidence>
<feature type="transmembrane region" description="Helical" evidence="18">
    <location>
        <begin position="5"/>
        <end position="21"/>
    </location>
</feature>
<keyword evidence="6" id="KW-0813">Transport</keyword>
<evidence type="ECO:0000256" key="14">
    <source>
        <dbReference type="ARBA" id="ARBA00023075"/>
    </source>
</evidence>
<evidence type="ECO:0000256" key="9">
    <source>
        <dbReference type="ARBA" id="ARBA00022792"/>
    </source>
</evidence>
<evidence type="ECO:0000256" key="16">
    <source>
        <dbReference type="ARBA" id="ARBA00023136"/>
    </source>
</evidence>
<feature type="transmembrane region" description="Helical" evidence="18">
    <location>
        <begin position="295"/>
        <end position="319"/>
    </location>
</feature>
<dbReference type="Pfam" id="PF00361">
    <property type="entry name" value="Proton_antipo_M"/>
    <property type="match status" value="1"/>
</dbReference>
<evidence type="ECO:0000256" key="6">
    <source>
        <dbReference type="ARBA" id="ARBA00022448"/>
    </source>
</evidence>
<comment type="function">
    <text evidence="1">Core subunit of the mitochondrial membrane respiratory chain NADH dehydrogenase (Complex I) that is believed to belong to the minimal assembly required for catalysis. Complex I functions in the transfer of electrons from NADH to the respiratory chain. The immediate electron acceptor for the enzyme is believed to be ubiquinone.</text>
</comment>
<dbReference type="RefSeq" id="YP_009412977.1">
    <property type="nucleotide sequence ID" value="NC_035567.1"/>
</dbReference>
<keyword evidence="13 18" id="KW-0520">NAD</keyword>
<protein>
    <recommendedName>
        <fullName evidence="5 18">NADH-ubiquinone oxidoreductase chain 2</fullName>
        <ecNumber evidence="4 18">7.1.1.2</ecNumber>
    </recommendedName>
</protein>
<evidence type="ECO:0000256" key="11">
    <source>
        <dbReference type="ARBA" id="ARBA00022982"/>
    </source>
</evidence>
<dbReference type="InterPro" id="IPR003917">
    <property type="entry name" value="NADH_UbQ_OxRdtase_chain2"/>
</dbReference>
<proteinExistence type="inferred from homology"/>
<keyword evidence="8 18" id="KW-0812">Transmembrane</keyword>
<keyword evidence="16 18" id="KW-0472">Membrane</keyword>
<comment type="function">
    <text evidence="18">Core subunit of the mitochondrial membrane respiratory chain NADH dehydrogenase (Complex I) which catalyzes electron transfer from NADH through the respiratory chain, using ubiquinone as an electron acceptor. Essential for the catalytic activity and assembly of complex I.</text>
</comment>
<evidence type="ECO:0000256" key="12">
    <source>
        <dbReference type="ARBA" id="ARBA00022989"/>
    </source>
</evidence>
<dbReference type="GeneID" id="33867182"/>
<evidence type="ECO:0000256" key="5">
    <source>
        <dbReference type="ARBA" id="ARBA00021008"/>
    </source>
</evidence>
<dbReference type="PANTHER" id="PTHR46552:SF1">
    <property type="entry name" value="NADH-UBIQUINONE OXIDOREDUCTASE CHAIN 2"/>
    <property type="match status" value="1"/>
</dbReference>
<feature type="transmembrane region" description="Helical" evidence="18">
    <location>
        <begin position="252"/>
        <end position="275"/>
    </location>
</feature>
<evidence type="ECO:0000256" key="4">
    <source>
        <dbReference type="ARBA" id="ARBA00012944"/>
    </source>
</evidence>
<feature type="transmembrane region" description="Helical" evidence="18">
    <location>
        <begin position="188"/>
        <end position="212"/>
    </location>
</feature>
<dbReference type="PANTHER" id="PTHR46552">
    <property type="entry name" value="NADH-UBIQUINONE OXIDOREDUCTASE CHAIN 2"/>
    <property type="match status" value="1"/>
</dbReference>
<feature type="domain" description="NADH:quinone oxidoreductase/Mrp antiporter transmembrane" evidence="19">
    <location>
        <begin position="23"/>
        <end position="268"/>
    </location>
</feature>
<evidence type="ECO:0000256" key="1">
    <source>
        <dbReference type="ARBA" id="ARBA00003257"/>
    </source>
</evidence>
<evidence type="ECO:0000256" key="15">
    <source>
        <dbReference type="ARBA" id="ARBA00023128"/>
    </source>
</evidence>
<accession>A0A343AXY5</accession>